<dbReference type="SUPFAM" id="SSF81296">
    <property type="entry name" value="E set domains"/>
    <property type="match status" value="1"/>
</dbReference>
<proteinExistence type="predicted"/>
<dbReference type="RefSeq" id="XP_015263029.1">
    <property type="nucleotide sequence ID" value="XM_015407543.1"/>
</dbReference>
<sequence>MKEESSDTDNLAHMKMLKVPPLIFLLIYSSTGWPTHTICKDNHLEISYRSCDPLQDLAFTLGSCSGLTTKSVNIRAATVLRYNIRELFVTTNIILNGKSIPFFSKQLCEGDHPNFSFCGRKKGEHIIYEGPVSLDIHDIPQGDFDVTVELFNEDWRTIICSNFTILSH</sequence>
<dbReference type="GeneID" id="107107273"/>
<keyword evidence="2" id="KW-1185">Reference proteome</keyword>
<evidence type="ECO:0000313" key="2">
    <source>
        <dbReference type="Proteomes" id="UP000694871"/>
    </source>
</evidence>
<dbReference type="SMART" id="SM00737">
    <property type="entry name" value="ML"/>
    <property type="match status" value="1"/>
</dbReference>
<dbReference type="Gene3D" id="2.60.40.770">
    <property type="match status" value="1"/>
</dbReference>
<organism evidence="2 3">
    <name type="scientific">Gekko japonicus</name>
    <name type="common">Schlegel's Japanese gecko</name>
    <dbReference type="NCBI Taxonomy" id="146911"/>
    <lineage>
        <taxon>Eukaryota</taxon>
        <taxon>Metazoa</taxon>
        <taxon>Chordata</taxon>
        <taxon>Craniata</taxon>
        <taxon>Vertebrata</taxon>
        <taxon>Euteleostomi</taxon>
        <taxon>Lepidosauria</taxon>
        <taxon>Squamata</taxon>
        <taxon>Bifurcata</taxon>
        <taxon>Gekkota</taxon>
        <taxon>Gekkonidae</taxon>
        <taxon>Gekkoninae</taxon>
        <taxon>Gekko</taxon>
    </lineage>
</organism>
<accession>A0ABM1JNJ2</accession>
<name>A0ABM1JNJ2_GEKJA</name>
<gene>
    <name evidence="3" type="primary">LY86</name>
</gene>
<protein>
    <submittedName>
        <fullName evidence="3">Lymphocyte antigen 86 isoform X1</fullName>
    </submittedName>
</protein>
<feature type="domain" description="MD-2-related lipid-recognition" evidence="1">
    <location>
        <begin position="48"/>
        <end position="165"/>
    </location>
</feature>
<dbReference type="PANTHER" id="PTHR20838:SF0">
    <property type="entry name" value="LYMPHOCYTE ANTIGEN 86"/>
    <property type="match status" value="1"/>
</dbReference>
<reference evidence="3" key="1">
    <citation type="submission" date="2025-08" db="UniProtKB">
        <authorList>
            <consortium name="RefSeq"/>
        </authorList>
    </citation>
    <scope>IDENTIFICATION</scope>
</reference>
<dbReference type="InterPro" id="IPR039945">
    <property type="entry name" value="LY86"/>
</dbReference>
<evidence type="ECO:0000259" key="1">
    <source>
        <dbReference type="SMART" id="SM00737"/>
    </source>
</evidence>
<dbReference type="InterPro" id="IPR003172">
    <property type="entry name" value="ML_dom"/>
</dbReference>
<dbReference type="Proteomes" id="UP000694871">
    <property type="component" value="Unplaced"/>
</dbReference>
<evidence type="ECO:0000313" key="3">
    <source>
        <dbReference type="RefSeq" id="XP_015263029.1"/>
    </source>
</evidence>
<dbReference type="InterPro" id="IPR014756">
    <property type="entry name" value="Ig_E-set"/>
</dbReference>
<dbReference type="PANTHER" id="PTHR20838">
    <property type="entry name" value="LYMPHOCYTE ANTIGEN 86"/>
    <property type="match status" value="1"/>
</dbReference>